<dbReference type="PANTHER" id="PTHR21485:SF6">
    <property type="entry name" value="N-ACYLNEURAMINATE CYTIDYLYLTRANSFERASE-RELATED"/>
    <property type="match status" value="1"/>
</dbReference>
<dbReference type="Pfam" id="PF02348">
    <property type="entry name" value="CTP_transf_3"/>
    <property type="match status" value="1"/>
</dbReference>
<dbReference type="Gene3D" id="3.90.550.10">
    <property type="entry name" value="Spore Coat Polysaccharide Biosynthesis Protein SpsA, Chain A"/>
    <property type="match status" value="1"/>
</dbReference>
<dbReference type="InterPro" id="IPR050793">
    <property type="entry name" value="CMP-NeuNAc_synthase"/>
</dbReference>
<dbReference type="RefSeq" id="WP_021874944.1">
    <property type="nucleotide sequence ID" value="NZ_CP018624.1"/>
</dbReference>
<dbReference type="InterPro" id="IPR029044">
    <property type="entry name" value="Nucleotide-diphossugar_trans"/>
</dbReference>
<dbReference type="PANTHER" id="PTHR21485">
    <property type="entry name" value="HAD SUPERFAMILY MEMBERS CMAS AND KDSC"/>
    <property type="match status" value="1"/>
</dbReference>
<keyword evidence="1" id="KW-0808">Transferase</keyword>
<gene>
    <name evidence="1" type="ORF">K4H94_01935</name>
</gene>
<sequence>MYREKKFLAIIPARSGSKGIKDKNIIDLNGKPLIAHTIENAKKSNIFTDIIVSTDSDVYADISRSFGAWVPFLREENLSKDTSSTEEVLLDVIKRLREMGKEYDYFVLLQPTSPLRTNKDIIKAANLIIDEELNSVVSVCEMDHSPLLSNTLPSDLSLKDFINKNNLKRRQELGTFYRINGAIYICRVKNYEITKSFYEDKSKAYIMDRASSIDIDEPVDLIVAKALMKDCEKSKED</sequence>
<dbReference type="SUPFAM" id="SSF53448">
    <property type="entry name" value="Nucleotide-diphospho-sugar transferases"/>
    <property type="match status" value="1"/>
</dbReference>
<evidence type="ECO:0000313" key="2">
    <source>
        <dbReference type="Proteomes" id="UP000775179"/>
    </source>
</evidence>
<reference evidence="1 2" key="1">
    <citation type="submission" date="2021-08" db="EMBL/GenBank/DDBJ databases">
        <title>Genome sequence analysis of Clostridium chauvoei strains of European origin and evaluation of typing options for outbreak investigations.</title>
        <authorList>
            <person name="Abdel-Glil M."/>
            <person name="Thomas P."/>
            <person name="Seyboldt C."/>
        </authorList>
    </citation>
    <scope>NUCLEOTIDE SEQUENCE [LARGE SCALE GENOMIC DNA]</scope>
    <source>
        <strain evidence="1 2">S0260-09</strain>
    </source>
</reference>
<dbReference type="InterPro" id="IPR003329">
    <property type="entry name" value="Cytidylyl_trans"/>
</dbReference>
<protein>
    <submittedName>
        <fullName evidence="1">Acylneuraminate cytidylyltransferase family protein</fullName>
    </submittedName>
</protein>
<dbReference type="GO" id="GO:0016779">
    <property type="term" value="F:nucleotidyltransferase activity"/>
    <property type="evidence" value="ECO:0007669"/>
    <property type="project" value="UniProtKB-KW"/>
</dbReference>
<evidence type="ECO:0000313" key="1">
    <source>
        <dbReference type="EMBL" id="MBX7289812.1"/>
    </source>
</evidence>
<keyword evidence="1" id="KW-0548">Nucleotidyltransferase</keyword>
<dbReference type="EMBL" id="JAIFTX010000003">
    <property type="protein sequence ID" value="MBX7289812.1"/>
    <property type="molecule type" value="Genomic_DNA"/>
</dbReference>
<accession>A0ABD4REN1</accession>
<dbReference type="KEGG" id="cchv:BTM20_03700"/>
<proteinExistence type="predicted"/>
<name>A0ABD4REN1_9CLOT</name>
<dbReference type="GeneID" id="66300956"/>
<organism evidence="1 2">
    <name type="scientific">Clostridium chauvoei</name>
    <dbReference type="NCBI Taxonomy" id="46867"/>
    <lineage>
        <taxon>Bacteria</taxon>
        <taxon>Bacillati</taxon>
        <taxon>Bacillota</taxon>
        <taxon>Clostridia</taxon>
        <taxon>Eubacteriales</taxon>
        <taxon>Clostridiaceae</taxon>
        <taxon>Clostridium</taxon>
    </lineage>
</organism>
<dbReference type="AlphaFoldDB" id="A0ABD4REN1"/>
<dbReference type="Proteomes" id="UP000775179">
    <property type="component" value="Unassembled WGS sequence"/>
</dbReference>
<dbReference type="CDD" id="cd02513">
    <property type="entry name" value="CMP-NeuAc_Synthase"/>
    <property type="match status" value="1"/>
</dbReference>
<comment type="caution">
    <text evidence="1">The sequence shown here is derived from an EMBL/GenBank/DDBJ whole genome shotgun (WGS) entry which is preliminary data.</text>
</comment>